<protein>
    <recommendedName>
        <fullName evidence="3">Nucleotidyl transferase AbiEii toxin, Type IV TA system</fullName>
    </recommendedName>
</protein>
<dbReference type="AlphaFoldDB" id="A0AAJ4DM94"/>
<dbReference type="Proteomes" id="UP000326061">
    <property type="component" value="Chromosome"/>
</dbReference>
<sequence>MKETDYAGLSHFQDYCKDLDEHYVVVGGFATLMLLDSELENHGKATFDIDLVLLTSNSVEMTKRIKEYVKEGGYKIQTGSKDQYQYYRFVEPQTENFAKEIELFASNENSLELEDKQRIIPIDAEEGLYSLSAIMLDPEYFEMIKNNVDKNHRAPCTNTQATIMLKMSAFYDLKNRDDKKWKKHRRDILKLALLLTGNEQIKLVGRMVQDFDAFIEHLEQDVDKKMLKSIVDKLPVEKEQVIEILQKVFQK</sequence>
<proteinExistence type="predicted"/>
<dbReference type="RefSeq" id="WP_152298879.1">
    <property type="nucleotide sequence ID" value="NZ_CP041166.1"/>
</dbReference>
<accession>A0AAJ4DM94</accession>
<gene>
    <name evidence="1" type="ORF">FJR47_02370</name>
</gene>
<name>A0AAJ4DM94_9BACT</name>
<evidence type="ECO:0000313" key="2">
    <source>
        <dbReference type="Proteomes" id="UP000326061"/>
    </source>
</evidence>
<dbReference type="KEGG" id="suln:FJR47_02370"/>
<evidence type="ECO:0000313" key="1">
    <source>
        <dbReference type="EMBL" id="QFR42816.1"/>
    </source>
</evidence>
<evidence type="ECO:0008006" key="3">
    <source>
        <dbReference type="Google" id="ProtNLM"/>
    </source>
</evidence>
<keyword evidence="2" id="KW-1185">Reference proteome</keyword>
<organism evidence="1 2">
    <name type="scientific">Sulfurimonas xiamenensis</name>
    <dbReference type="NCBI Taxonomy" id="2590021"/>
    <lineage>
        <taxon>Bacteria</taxon>
        <taxon>Pseudomonadati</taxon>
        <taxon>Campylobacterota</taxon>
        <taxon>Epsilonproteobacteria</taxon>
        <taxon>Campylobacterales</taxon>
        <taxon>Sulfurimonadaceae</taxon>
        <taxon>Sulfurimonas</taxon>
    </lineage>
</organism>
<dbReference type="EMBL" id="CP041166">
    <property type="protein sequence ID" value="QFR42816.1"/>
    <property type="molecule type" value="Genomic_DNA"/>
</dbReference>
<reference evidence="2" key="1">
    <citation type="submission" date="2019-06" db="EMBL/GenBank/DDBJ databases">
        <title>Sulfurimonas gotlandica sp. nov., a chemoautotrophic and psychrotolerant epsilonproteobacterium isolated from a pelagic redoxcline, and an emended description of the genus Sulfurimonas.</title>
        <authorList>
            <person name="Wang S."/>
            <person name="Jiang L."/>
            <person name="Shao Z."/>
        </authorList>
    </citation>
    <scope>NUCLEOTIDE SEQUENCE [LARGE SCALE GENOMIC DNA]</scope>
    <source>
        <strain evidence="2">1-1N</strain>
    </source>
</reference>